<sequence>MPDSRGTRGQDARGRGSPDLGPLPPSCPLIPPSPEWAAMPSSRGSSRPRDLTGVSLPAEPPGKPSSLQGDRTESRASDSPLCSQDPLKKVPETPVELLSVCQLCEWTARLPPSLLRVTSGWHSGLQEPPEGRVSCLTVHGGHG</sequence>
<reference evidence="1" key="1">
    <citation type="submission" date="2023-05" db="EMBL/GenBank/DDBJ databases">
        <authorList>
            <consortium name="ELIXIR-Norway"/>
        </authorList>
    </citation>
    <scope>NUCLEOTIDE SEQUENCE</scope>
</reference>
<dbReference type="Proteomes" id="UP001162501">
    <property type="component" value="Chromosome 23"/>
</dbReference>
<proteinExistence type="predicted"/>
<reference evidence="1" key="2">
    <citation type="submission" date="2025-03" db="EMBL/GenBank/DDBJ databases">
        <authorList>
            <consortium name="ELIXIR-Norway"/>
            <consortium name="Elixir Norway"/>
        </authorList>
    </citation>
    <scope>NUCLEOTIDE SEQUENCE</scope>
</reference>
<name>A0AC59Z3U7_RANTA</name>
<evidence type="ECO:0000313" key="1">
    <source>
        <dbReference type="EMBL" id="CAN0211018.1"/>
    </source>
</evidence>
<dbReference type="EMBL" id="OX596107">
    <property type="protein sequence ID" value="CAN0211018.1"/>
    <property type="molecule type" value="Genomic_DNA"/>
</dbReference>
<evidence type="ECO:0000313" key="2">
    <source>
        <dbReference type="Proteomes" id="UP001162501"/>
    </source>
</evidence>
<protein>
    <submittedName>
        <fullName evidence="1">Uncharacterized protein</fullName>
    </submittedName>
</protein>
<accession>A0AC59Z3U7</accession>
<gene>
    <name evidence="1" type="ORF">MRATA1EN22A_LOCUS13722</name>
</gene>
<organism evidence="1 2">
    <name type="scientific">Rangifer tarandus platyrhynchus</name>
    <name type="common">Svalbard reindeer</name>
    <dbReference type="NCBI Taxonomy" id="3082113"/>
    <lineage>
        <taxon>Eukaryota</taxon>
        <taxon>Metazoa</taxon>
        <taxon>Chordata</taxon>
        <taxon>Craniata</taxon>
        <taxon>Vertebrata</taxon>
        <taxon>Euteleostomi</taxon>
        <taxon>Mammalia</taxon>
        <taxon>Eutheria</taxon>
        <taxon>Laurasiatheria</taxon>
        <taxon>Artiodactyla</taxon>
        <taxon>Ruminantia</taxon>
        <taxon>Pecora</taxon>
        <taxon>Cervidae</taxon>
        <taxon>Odocoileinae</taxon>
        <taxon>Rangifer</taxon>
    </lineage>
</organism>